<gene>
    <name evidence="8" type="primary">rlpA_1</name>
    <name evidence="4" type="synonym">rlpA</name>
    <name evidence="8" type="ORF">Lqui_0435</name>
</gene>
<proteinExistence type="inferred from homology"/>
<comment type="function">
    <text evidence="4">Lytic transglycosylase with a strong preference for naked glycan strands that lack stem peptides.</text>
</comment>
<dbReference type="InterPro" id="IPR034718">
    <property type="entry name" value="RlpA"/>
</dbReference>
<dbReference type="Gene3D" id="3.30.70.1070">
    <property type="entry name" value="Sporulation related repeat"/>
    <property type="match status" value="1"/>
</dbReference>
<dbReference type="GO" id="GO:0071555">
    <property type="term" value="P:cell wall organization"/>
    <property type="evidence" value="ECO:0007669"/>
    <property type="project" value="UniProtKB-KW"/>
</dbReference>
<dbReference type="Gene3D" id="2.40.40.10">
    <property type="entry name" value="RlpA-like domain"/>
    <property type="match status" value="1"/>
</dbReference>
<feature type="domain" description="SPOR" evidence="7">
    <location>
        <begin position="200"/>
        <end position="276"/>
    </location>
</feature>
<dbReference type="HAMAP" id="MF_02071">
    <property type="entry name" value="RlpA"/>
    <property type="match status" value="1"/>
</dbReference>
<sequence length="276" mass="30593">MRWIRFLPLMLLSACHGPVNTIEPPVQEGGKTVSVPGNHSSVRQKQFTAQQKDGAPPGAPPTRFHKVNPVYEPFSRYGNPGSYAVNGHNYEVMRSASGYKTKGIASWYGTKFHSRRTSSGDDYDMYAMTAAHKTLPLPTYVRVKNLENGREAVVKVNDRGPFHDDRVIDLSYAAASKLGLLPKGTAAVEIEALTVREPGKPHIAYYYVQAGAFNSQQLAALLREKLARITPSPVFVEKYNERFLVKVGPFAERNMTDNLKRQLAQQGVVGAFSLLQ</sequence>
<dbReference type="SUPFAM" id="SSF110997">
    <property type="entry name" value="Sporulation related repeat"/>
    <property type="match status" value="1"/>
</dbReference>
<dbReference type="PROSITE" id="PS51724">
    <property type="entry name" value="SPOR"/>
    <property type="match status" value="1"/>
</dbReference>
<comment type="caution">
    <text evidence="8">The sequence shown here is derived from an EMBL/GenBank/DDBJ whole genome shotgun (WGS) entry which is preliminary data.</text>
</comment>
<name>A0A0W0Y3F9_9GAMM</name>
<evidence type="ECO:0000256" key="4">
    <source>
        <dbReference type="HAMAP-Rule" id="MF_02071"/>
    </source>
</evidence>
<dbReference type="PANTHER" id="PTHR34183">
    <property type="entry name" value="ENDOLYTIC PEPTIDOGLYCAN TRANSGLYCOSYLASE RLPA"/>
    <property type="match status" value="1"/>
</dbReference>
<evidence type="ECO:0000256" key="1">
    <source>
        <dbReference type="ARBA" id="ARBA00022729"/>
    </source>
</evidence>
<evidence type="ECO:0000256" key="3">
    <source>
        <dbReference type="ARBA" id="ARBA00023316"/>
    </source>
</evidence>
<dbReference type="CDD" id="cd22268">
    <property type="entry name" value="DPBB_RlpA-like"/>
    <property type="match status" value="1"/>
</dbReference>
<dbReference type="RefSeq" id="WP_083499157.1">
    <property type="nucleotide sequence ID" value="NZ_CAAAIK010000002.1"/>
</dbReference>
<keyword evidence="8" id="KW-0449">Lipoprotein</keyword>
<dbReference type="GO" id="GO:0000270">
    <property type="term" value="P:peptidoglycan metabolic process"/>
    <property type="evidence" value="ECO:0007669"/>
    <property type="project" value="UniProtKB-UniRule"/>
</dbReference>
<evidence type="ECO:0000259" key="7">
    <source>
        <dbReference type="PROSITE" id="PS51724"/>
    </source>
</evidence>
<dbReference type="EMBL" id="LNYS01000006">
    <property type="protein sequence ID" value="KTD51591.1"/>
    <property type="molecule type" value="Genomic_DNA"/>
</dbReference>
<feature type="region of interest" description="Disordered" evidence="6">
    <location>
        <begin position="43"/>
        <end position="62"/>
    </location>
</feature>
<dbReference type="GO" id="GO:0008932">
    <property type="term" value="F:lytic endotransglycosylase activity"/>
    <property type="evidence" value="ECO:0007669"/>
    <property type="project" value="UniProtKB-UniRule"/>
</dbReference>
<keyword evidence="9" id="KW-1185">Reference proteome</keyword>
<dbReference type="EC" id="4.2.2.-" evidence="4"/>
<organism evidence="8 9">
    <name type="scientific">Legionella quinlivanii</name>
    <dbReference type="NCBI Taxonomy" id="45073"/>
    <lineage>
        <taxon>Bacteria</taxon>
        <taxon>Pseudomonadati</taxon>
        <taxon>Pseudomonadota</taxon>
        <taxon>Gammaproteobacteria</taxon>
        <taxon>Legionellales</taxon>
        <taxon>Legionellaceae</taxon>
        <taxon>Legionella</taxon>
    </lineage>
</organism>
<evidence type="ECO:0000256" key="2">
    <source>
        <dbReference type="ARBA" id="ARBA00023239"/>
    </source>
</evidence>
<dbReference type="Pfam" id="PF05036">
    <property type="entry name" value="SPOR"/>
    <property type="match status" value="1"/>
</dbReference>
<dbReference type="SUPFAM" id="SSF50685">
    <property type="entry name" value="Barwin-like endoglucanases"/>
    <property type="match status" value="1"/>
</dbReference>
<dbReference type="NCBIfam" id="TIGR00413">
    <property type="entry name" value="rlpA"/>
    <property type="match status" value="1"/>
</dbReference>
<dbReference type="PANTHER" id="PTHR34183:SF1">
    <property type="entry name" value="ENDOLYTIC PEPTIDOGLYCAN TRANSGLYCOSYLASE RLPA"/>
    <property type="match status" value="1"/>
</dbReference>
<evidence type="ECO:0000256" key="5">
    <source>
        <dbReference type="RuleBase" id="RU003495"/>
    </source>
</evidence>
<dbReference type="GO" id="GO:0042834">
    <property type="term" value="F:peptidoglycan binding"/>
    <property type="evidence" value="ECO:0007669"/>
    <property type="project" value="InterPro"/>
</dbReference>
<keyword evidence="3 4" id="KW-0961">Cell wall biogenesis/degradation</keyword>
<comment type="similarity">
    <text evidence="4 5">Belongs to the RlpA family.</text>
</comment>
<dbReference type="InterPro" id="IPR007730">
    <property type="entry name" value="SPOR-like_dom"/>
</dbReference>
<dbReference type="FunFam" id="2.40.40.10:FF:000003">
    <property type="entry name" value="Endolytic peptidoglycan transglycosylase RlpA"/>
    <property type="match status" value="1"/>
</dbReference>
<evidence type="ECO:0000256" key="6">
    <source>
        <dbReference type="SAM" id="MobiDB-lite"/>
    </source>
</evidence>
<dbReference type="InterPro" id="IPR012997">
    <property type="entry name" value="RplA"/>
</dbReference>
<dbReference type="Proteomes" id="UP000054618">
    <property type="component" value="Unassembled WGS sequence"/>
</dbReference>
<accession>A0A0W0Y3F9</accession>
<dbReference type="STRING" id="45073.Lqui_0435"/>
<dbReference type="InterPro" id="IPR009009">
    <property type="entry name" value="RlpA-like_DPBB"/>
</dbReference>
<protein>
    <recommendedName>
        <fullName evidence="4">Endolytic peptidoglycan transglycosylase RlpA</fullName>
        <ecNumber evidence="4">4.2.2.-</ecNumber>
    </recommendedName>
</protein>
<dbReference type="PATRIC" id="fig|45073.5.peg.463"/>
<dbReference type="GO" id="GO:0009279">
    <property type="term" value="C:cell outer membrane"/>
    <property type="evidence" value="ECO:0007669"/>
    <property type="project" value="TreeGrafter"/>
</dbReference>
<evidence type="ECO:0000313" key="8">
    <source>
        <dbReference type="EMBL" id="KTD51591.1"/>
    </source>
</evidence>
<dbReference type="InterPro" id="IPR036908">
    <property type="entry name" value="RlpA-like_sf"/>
</dbReference>
<keyword evidence="2 4" id="KW-0456">Lyase</keyword>
<keyword evidence="1" id="KW-0732">Signal</keyword>
<dbReference type="Pfam" id="PF03330">
    <property type="entry name" value="DPBB_1"/>
    <property type="match status" value="1"/>
</dbReference>
<dbReference type="AlphaFoldDB" id="A0A0W0Y3F9"/>
<reference evidence="8 9" key="1">
    <citation type="submission" date="2015-11" db="EMBL/GenBank/DDBJ databases">
        <title>Genomic analysis of 38 Legionella species identifies large and diverse effector repertoires.</title>
        <authorList>
            <person name="Burstein D."/>
            <person name="Amaro F."/>
            <person name="Zusman T."/>
            <person name="Lifshitz Z."/>
            <person name="Cohen O."/>
            <person name="Gilbert J.A."/>
            <person name="Pupko T."/>
            <person name="Shuman H.A."/>
            <person name="Segal G."/>
        </authorList>
    </citation>
    <scope>NUCLEOTIDE SEQUENCE [LARGE SCALE GENOMIC DNA]</scope>
    <source>
        <strain evidence="8 9">CDC#1442-AUS-E</strain>
    </source>
</reference>
<dbReference type="InterPro" id="IPR036680">
    <property type="entry name" value="SPOR-like_sf"/>
</dbReference>
<evidence type="ECO:0000313" key="9">
    <source>
        <dbReference type="Proteomes" id="UP000054618"/>
    </source>
</evidence>